<gene>
    <name evidence="1" type="ORF">Ade02nite_47320</name>
</gene>
<dbReference type="RefSeq" id="WP_203767942.1">
    <property type="nucleotide sequence ID" value="NZ_BOMI01000092.1"/>
</dbReference>
<protein>
    <submittedName>
        <fullName evidence="1">N-acetyltransferase</fullName>
    </submittedName>
</protein>
<comment type="caution">
    <text evidence="1">The sequence shown here is derived from an EMBL/GenBank/DDBJ whole genome shotgun (WGS) entry which is preliminary data.</text>
</comment>
<organism evidence="1 2">
    <name type="scientific">Paractinoplanes deccanensis</name>
    <dbReference type="NCBI Taxonomy" id="113561"/>
    <lineage>
        <taxon>Bacteria</taxon>
        <taxon>Bacillati</taxon>
        <taxon>Actinomycetota</taxon>
        <taxon>Actinomycetes</taxon>
        <taxon>Micromonosporales</taxon>
        <taxon>Micromonosporaceae</taxon>
        <taxon>Paractinoplanes</taxon>
    </lineage>
</organism>
<proteinExistence type="predicted"/>
<accession>A0ABQ3Y7W4</accession>
<keyword evidence="2" id="KW-1185">Reference proteome</keyword>
<reference evidence="1 2" key="1">
    <citation type="submission" date="2021-01" db="EMBL/GenBank/DDBJ databases">
        <title>Whole genome shotgun sequence of Actinoplanes deccanensis NBRC 13994.</title>
        <authorList>
            <person name="Komaki H."/>
            <person name="Tamura T."/>
        </authorList>
    </citation>
    <scope>NUCLEOTIDE SEQUENCE [LARGE SCALE GENOMIC DNA]</scope>
    <source>
        <strain evidence="1 2">NBRC 13994</strain>
    </source>
</reference>
<dbReference type="EMBL" id="BOMI01000092">
    <property type="protein sequence ID" value="GID76091.1"/>
    <property type="molecule type" value="Genomic_DNA"/>
</dbReference>
<dbReference type="Proteomes" id="UP000609879">
    <property type="component" value="Unassembled WGS sequence"/>
</dbReference>
<evidence type="ECO:0000313" key="1">
    <source>
        <dbReference type="EMBL" id="GID76091.1"/>
    </source>
</evidence>
<dbReference type="Gene3D" id="3.40.630.30">
    <property type="match status" value="1"/>
</dbReference>
<name>A0ABQ3Y7W4_9ACTN</name>
<evidence type="ECO:0000313" key="2">
    <source>
        <dbReference type="Proteomes" id="UP000609879"/>
    </source>
</evidence>
<sequence length="250" mass="26398">MAWSTSRDVRELTAAAGEFLAARPVDHTLLLTEAAYLTARPSTAPDQLYGWWRSGGGDVTGAFLRAPAHPPILSCLPRAAIEELPYALPGADRLGVDARTAGLIPGFDREIFRVTVHRLREAPPIPPVPGRARIAVPSDRPLLAEWFHRLMAEAPDDPTEQAYVVDEPLARGGITLWEVDGVPVAMAGSSPTVAGMVRVGPVYAAGGPHAAFEAACAAARSHARDVLVLGAGAPGFEPVLDRVLLARSGT</sequence>